<organism evidence="2 3">
    <name type="scientific">Operophtera brumata</name>
    <name type="common">Winter moth</name>
    <name type="synonym">Phalaena brumata</name>
    <dbReference type="NCBI Taxonomy" id="104452"/>
    <lineage>
        <taxon>Eukaryota</taxon>
        <taxon>Metazoa</taxon>
        <taxon>Ecdysozoa</taxon>
        <taxon>Arthropoda</taxon>
        <taxon>Hexapoda</taxon>
        <taxon>Insecta</taxon>
        <taxon>Pterygota</taxon>
        <taxon>Neoptera</taxon>
        <taxon>Endopterygota</taxon>
        <taxon>Lepidoptera</taxon>
        <taxon>Glossata</taxon>
        <taxon>Ditrysia</taxon>
        <taxon>Geometroidea</taxon>
        <taxon>Geometridae</taxon>
        <taxon>Larentiinae</taxon>
        <taxon>Operophtera</taxon>
    </lineage>
</organism>
<protein>
    <submittedName>
        <fullName evidence="2">Putative ras signaling inhibitor st5</fullName>
    </submittedName>
</protein>
<proteinExistence type="predicted"/>
<dbReference type="PANTHER" id="PTHR13196:SF14">
    <property type="entry name" value="UDENN DOMAIN-CONTAINING PROTEIN"/>
    <property type="match status" value="1"/>
</dbReference>
<sequence length="199" mass="22092">MGSRISDHAKEPYIVKKYPESYKNEEELRNIPKFAFPCQLDKLLNCIANLLHSPEAGELNSFLEACRIRPPMVGHTLKVTYNAGASVFACQCPDNKLPSIPDNCNLTEYFSAMDSSCMAGLWAALLNERRVAIVASKLSRLSACVQAANATLFPMSWQHIFIPILPKHLVDYLLAPMPFLIGVPRTVMEVATSSDDVPH</sequence>
<dbReference type="STRING" id="104452.A0A0L7LE86"/>
<dbReference type="PROSITE" id="PS50211">
    <property type="entry name" value="DENN"/>
    <property type="match status" value="1"/>
</dbReference>
<gene>
    <name evidence="2" type="ORF">OBRU01_10370</name>
</gene>
<comment type="caution">
    <text evidence="2">The sequence shown here is derived from an EMBL/GenBank/DDBJ whole genome shotgun (WGS) entry which is preliminary data.</text>
</comment>
<dbReference type="SMART" id="SM00799">
    <property type="entry name" value="DENN"/>
    <property type="match status" value="1"/>
</dbReference>
<reference evidence="2 3" key="1">
    <citation type="journal article" date="2015" name="Genome Biol. Evol.">
        <title>The genome of winter moth (Operophtera brumata) provides a genomic perspective on sexual dimorphism and phenology.</title>
        <authorList>
            <person name="Derks M.F."/>
            <person name="Smit S."/>
            <person name="Salis L."/>
            <person name="Schijlen E."/>
            <person name="Bossers A."/>
            <person name="Mateman C."/>
            <person name="Pijl A.S."/>
            <person name="de Ridder D."/>
            <person name="Groenen M.A."/>
            <person name="Visser M.E."/>
            <person name="Megens H.J."/>
        </authorList>
    </citation>
    <scope>NUCLEOTIDE SEQUENCE [LARGE SCALE GENOMIC DNA]</scope>
    <source>
        <strain evidence="2">WM2013NL</strain>
        <tissue evidence="2">Head and thorax</tissue>
    </source>
</reference>
<dbReference type="GO" id="GO:0032456">
    <property type="term" value="P:endocytic recycling"/>
    <property type="evidence" value="ECO:0007669"/>
    <property type="project" value="TreeGrafter"/>
</dbReference>
<accession>A0A0L7LE86</accession>
<feature type="domain" description="UDENN" evidence="1">
    <location>
        <begin position="1"/>
        <end position="199"/>
    </location>
</feature>
<dbReference type="GO" id="GO:0005829">
    <property type="term" value="C:cytosol"/>
    <property type="evidence" value="ECO:0007669"/>
    <property type="project" value="TreeGrafter"/>
</dbReference>
<name>A0A0L7LE86_OPEBR</name>
<dbReference type="InterPro" id="IPR037516">
    <property type="entry name" value="Tripartite_DENN"/>
</dbReference>
<dbReference type="AlphaFoldDB" id="A0A0L7LE86"/>
<evidence type="ECO:0000259" key="1">
    <source>
        <dbReference type="PROSITE" id="PS50211"/>
    </source>
</evidence>
<dbReference type="Pfam" id="PF02141">
    <property type="entry name" value="DENN"/>
    <property type="match status" value="1"/>
</dbReference>
<dbReference type="Proteomes" id="UP000037510">
    <property type="component" value="Unassembled WGS sequence"/>
</dbReference>
<dbReference type="Gene3D" id="3.40.50.11500">
    <property type="match status" value="1"/>
</dbReference>
<dbReference type="PANTHER" id="PTHR13196">
    <property type="entry name" value="DENN DOMAIN-CONTAINING"/>
    <property type="match status" value="1"/>
</dbReference>
<dbReference type="InterPro" id="IPR043153">
    <property type="entry name" value="DENN_C"/>
</dbReference>
<dbReference type="EMBL" id="JTDY01001507">
    <property type="protein sequence ID" value="KOB73705.1"/>
    <property type="molecule type" value="Genomic_DNA"/>
</dbReference>
<dbReference type="GO" id="GO:0006897">
    <property type="term" value="P:endocytosis"/>
    <property type="evidence" value="ECO:0007669"/>
    <property type="project" value="TreeGrafter"/>
</dbReference>
<dbReference type="GO" id="GO:0005085">
    <property type="term" value="F:guanyl-nucleotide exchange factor activity"/>
    <property type="evidence" value="ECO:0007669"/>
    <property type="project" value="InterPro"/>
</dbReference>
<evidence type="ECO:0000313" key="3">
    <source>
        <dbReference type="Proteomes" id="UP000037510"/>
    </source>
</evidence>
<dbReference type="GO" id="GO:1901981">
    <property type="term" value="F:phosphatidylinositol phosphate binding"/>
    <property type="evidence" value="ECO:0007669"/>
    <property type="project" value="TreeGrafter"/>
</dbReference>
<dbReference type="InterPro" id="IPR001194">
    <property type="entry name" value="cDENN_dom"/>
</dbReference>
<evidence type="ECO:0000313" key="2">
    <source>
        <dbReference type="EMBL" id="KOB73705.1"/>
    </source>
</evidence>
<dbReference type="InterPro" id="IPR040032">
    <property type="entry name" value="DENND1A/B/C"/>
</dbReference>
<dbReference type="Gene3D" id="3.30.450.200">
    <property type="match status" value="1"/>
</dbReference>
<keyword evidence="3" id="KW-1185">Reference proteome</keyword>